<evidence type="ECO:0000256" key="7">
    <source>
        <dbReference type="ARBA" id="ARBA00022989"/>
    </source>
</evidence>
<dbReference type="Gene3D" id="3.40.50.1820">
    <property type="entry name" value="alpha/beta hydrolase"/>
    <property type="match status" value="1"/>
</dbReference>
<keyword evidence="8" id="KW-0770">Synapse</keyword>
<dbReference type="InterPro" id="IPR002018">
    <property type="entry name" value="CarbesteraseB"/>
</dbReference>
<reference evidence="17" key="2">
    <citation type="submission" date="2025-09" db="UniProtKB">
        <authorList>
            <consortium name="Ensembl"/>
        </authorList>
    </citation>
    <scope>IDENTIFICATION</scope>
</reference>
<evidence type="ECO:0000256" key="2">
    <source>
        <dbReference type="ARBA" id="ARBA00005964"/>
    </source>
</evidence>
<keyword evidence="11" id="KW-0325">Glycoprotein</keyword>
<keyword evidence="7 14" id="KW-1133">Transmembrane helix</keyword>
<sequence length="823" mass="92838">PLFCRVRFPRPRCNMADTCLVWLLGLALRLSLTSCQKIDPANKLPTVTTNYGKLRGLKKDLNNEILGPVEQYLGVPYATAPIGDRRFQPPEAPGSWQEIRNATAFAPVCPQNVHGVLPEIMLPVWFTDNLDVAASYIQNQSEDCLYLNVYVPTEDGPLTKKHHESTMNRPRDEDIRDRRKKPVMLFIHGGSYMEGTGNMFDASVLAAYGNVIVVSMNYRLGVLGFLSTGDQSAKGNYGLLDQIQALRWLNENIGHFGGDPERITIFGSGAGASCVNLLILSHHSEGLFQRAIAQSGSAISSWSVNYQPLKYTKILARKVGCSHSETAELVDCLRKKNFRELVDQDIQPARYHIAFGPVVDGDVVPDDPEILMQQGEFLNYDILIGVNQGEGLKFVDDSEDNDGISAAAFDYTISNFVDNLYGYPEGKDILRETIKFMYTDWADRDNGDMRRKTLLALFTDHQWVAPAVATAKLHAEFQSPVYFYTFYHHCQTETRPEWADAAHGDEIPYVFGVPMIGATDLFPCNFSKNDVMLSAVVMTYWTNFAKTGDPNLPVPQDTKFIHTKPNRFEEVIWTKFNSKDKQYLHIGLKPRVRDNYRANKVAFWLELVPHLHSLHDEFPPTTRLPPGSTRPPGVPWKPKPRTTGHPYPTFPDPVEPYGSERPRLDLFPGDTRDYSTELSVTVAVGASLLFLNILAFAALYYKRDKRQEMRRHRLSPQRHGGPANDLAHSQEEEIMSLQMKHSEHDPHHDMEPLRPHDILRPACPPDYTLALRRAPDDVPLMTPNTITMIPSTITGMQPLHPFNTFPSTGHNNTLPHPHSTTRV</sequence>
<keyword evidence="3" id="KW-1003">Cell membrane</keyword>
<accession>A0A8C7J1V9</accession>
<evidence type="ECO:0000256" key="9">
    <source>
        <dbReference type="ARBA" id="ARBA00023136"/>
    </source>
</evidence>
<evidence type="ECO:0000259" key="16">
    <source>
        <dbReference type="Pfam" id="PF00135"/>
    </source>
</evidence>
<keyword evidence="18" id="KW-1185">Reference proteome</keyword>
<evidence type="ECO:0000256" key="12">
    <source>
        <dbReference type="ARBA" id="ARBA00034103"/>
    </source>
</evidence>
<feature type="domain" description="Carboxylesterase type B" evidence="16">
    <location>
        <begin position="45"/>
        <end position="604"/>
    </location>
</feature>
<evidence type="ECO:0000256" key="11">
    <source>
        <dbReference type="ARBA" id="ARBA00023180"/>
    </source>
</evidence>
<dbReference type="Pfam" id="PF00135">
    <property type="entry name" value="COesterase"/>
    <property type="match status" value="1"/>
</dbReference>
<reference evidence="17" key="1">
    <citation type="submission" date="2025-08" db="UniProtKB">
        <authorList>
            <consortium name="Ensembl"/>
        </authorList>
    </citation>
    <scope>IDENTIFICATION</scope>
</reference>
<dbReference type="PROSITE" id="PS00941">
    <property type="entry name" value="CARBOXYLESTERASE_B_2"/>
    <property type="match status" value="1"/>
</dbReference>
<evidence type="ECO:0000313" key="18">
    <source>
        <dbReference type="Proteomes" id="UP000694557"/>
    </source>
</evidence>
<dbReference type="Ensembl" id="ENSOKIT00005085084.1">
    <property type="protein sequence ID" value="ENSOKIP00005079871.1"/>
    <property type="gene ID" value="ENSOKIG00005033864.1"/>
</dbReference>
<dbReference type="PANTHER" id="PTHR43903">
    <property type="entry name" value="NEUROLIGIN"/>
    <property type="match status" value="1"/>
</dbReference>
<comment type="similarity">
    <text evidence="2">Belongs to the type-B carboxylesterase/lipase family.</text>
</comment>
<keyword evidence="4 14" id="KW-0812">Transmembrane</keyword>
<feature type="signal peptide" evidence="15">
    <location>
        <begin position="1"/>
        <end position="35"/>
    </location>
</feature>
<proteinExistence type="inferred from homology"/>
<keyword evidence="5 15" id="KW-0732">Signal</keyword>
<evidence type="ECO:0000256" key="13">
    <source>
        <dbReference type="SAM" id="MobiDB-lite"/>
    </source>
</evidence>
<dbReference type="InterPro" id="IPR019819">
    <property type="entry name" value="Carboxylesterase_B_CS"/>
</dbReference>
<feature type="transmembrane region" description="Helical" evidence="14">
    <location>
        <begin position="678"/>
        <end position="701"/>
    </location>
</feature>
<keyword evidence="10" id="KW-1015">Disulfide bond</keyword>
<evidence type="ECO:0000256" key="3">
    <source>
        <dbReference type="ARBA" id="ARBA00022475"/>
    </source>
</evidence>
<evidence type="ECO:0000256" key="14">
    <source>
        <dbReference type="SAM" id="Phobius"/>
    </source>
</evidence>
<dbReference type="GO" id="GO:0005886">
    <property type="term" value="C:plasma membrane"/>
    <property type="evidence" value="ECO:0007669"/>
    <property type="project" value="UniProtKB-SubCell"/>
</dbReference>
<evidence type="ECO:0000313" key="17">
    <source>
        <dbReference type="Ensembl" id="ENSOKIP00005079871.1"/>
    </source>
</evidence>
<feature type="chain" id="PRO_5034382744" evidence="15">
    <location>
        <begin position="36"/>
        <end position="823"/>
    </location>
</feature>
<protein>
    <submittedName>
        <fullName evidence="17">Neuroligin-2</fullName>
    </submittedName>
</protein>
<evidence type="ECO:0000256" key="4">
    <source>
        <dbReference type="ARBA" id="ARBA00022692"/>
    </source>
</evidence>
<comment type="subcellular location">
    <subcellularLocation>
        <location evidence="1">Cell membrane</location>
        <topology evidence="1">Single-pass type I membrane protein</topology>
    </subcellularLocation>
    <subcellularLocation>
        <location evidence="12">Synapse</location>
    </subcellularLocation>
</comment>
<dbReference type="FunFam" id="3.40.50.1820:FF:000001">
    <property type="entry name" value="Neuroligin 3 isoform"/>
    <property type="match status" value="1"/>
</dbReference>
<dbReference type="InterPro" id="IPR000460">
    <property type="entry name" value="Nlgn"/>
</dbReference>
<feature type="region of interest" description="Disordered" evidence="13">
    <location>
        <begin position="621"/>
        <end position="655"/>
    </location>
</feature>
<name>A0A8C7J1V9_ONCKI</name>
<dbReference type="AlphaFoldDB" id="A0A8C7J1V9"/>
<keyword evidence="9 14" id="KW-0472">Membrane</keyword>
<dbReference type="GO" id="GO:0007416">
    <property type="term" value="P:synapse assembly"/>
    <property type="evidence" value="ECO:0007669"/>
    <property type="project" value="UniProtKB-ARBA"/>
</dbReference>
<evidence type="ECO:0000256" key="10">
    <source>
        <dbReference type="ARBA" id="ARBA00023157"/>
    </source>
</evidence>
<evidence type="ECO:0000256" key="5">
    <source>
        <dbReference type="ARBA" id="ARBA00022729"/>
    </source>
</evidence>
<dbReference type="InterPro" id="IPR051093">
    <property type="entry name" value="Neuroligin/BSAL"/>
</dbReference>
<dbReference type="SUPFAM" id="SSF53474">
    <property type="entry name" value="alpha/beta-Hydrolases"/>
    <property type="match status" value="1"/>
</dbReference>
<dbReference type="InterPro" id="IPR029058">
    <property type="entry name" value="AB_hydrolase_fold"/>
</dbReference>
<keyword evidence="6" id="KW-0130">Cell adhesion</keyword>
<evidence type="ECO:0000256" key="6">
    <source>
        <dbReference type="ARBA" id="ARBA00022889"/>
    </source>
</evidence>
<evidence type="ECO:0000256" key="8">
    <source>
        <dbReference type="ARBA" id="ARBA00023018"/>
    </source>
</evidence>
<gene>
    <name evidence="17" type="primary">LOC109882144</name>
</gene>
<dbReference type="GO" id="GO:0045202">
    <property type="term" value="C:synapse"/>
    <property type="evidence" value="ECO:0007669"/>
    <property type="project" value="UniProtKB-SubCell"/>
</dbReference>
<evidence type="ECO:0000256" key="1">
    <source>
        <dbReference type="ARBA" id="ARBA00004251"/>
    </source>
</evidence>
<dbReference type="Proteomes" id="UP000694557">
    <property type="component" value="Unassembled WGS sequence"/>
</dbReference>
<organism evidence="17 18">
    <name type="scientific">Oncorhynchus kisutch</name>
    <name type="common">Coho salmon</name>
    <name type="synonym">Salmo kisutch</name>
    <dbReference type="NCBI Taxonomy" id="8019"/>
    <lineage>
        <taxon>Eukaryota</taxon>
        <taxon>Metazoa</taxon>
        <taxon>Chordata</taxon>
        <taxon>Craniata</taxon>
        <taxon>Vertebrata</taxon>
        <taxon>Euteleostomi</taxon>
        <taxon>Actinopterygii</taxon>
        <taxon>Neopterygii</taxon>
        <taxon>Teleostei</taxon>
        <taxon>Protacanthopterygii</taxon>
        <taxon>Salmoniformes</taxon>
        <taxon>Salmonidae</taxon>
        <taxon>Salmoninae</taxon>
        <taxon>Oncorhynchus</taxon>
    </lineage>
</organism>
<feature type="compositionally biased region" description="Pro residues" evidence="13">
    <location>
        <begin position="628"/>
        <end position="637"/>
    </location>
</feature>
<dbReference type="GO" id="GO:0007155">
    <property type="term" value="P:cell adhesion"/>
    <property type="evidence" value="ECO:0007669"/>
    <property type="project" value="UniProtKB-KW"/>
</dbReference>
<dbReference type="GeneTree" id="ENSGT00940000166430"/>
<dbReference type="PRINTS" id="PR01090">
    <property type="entry name" value="NEUROLIGIN"/>
</dbReference>
<dbReference type="GO" id="GO:0042043">
    <property type="term" value="F:neurexin family protein binding"/>
    <property type="evidence" value="ECO:0007669"/>
    <property type="project" value="InterPro"/>
</dbReference>
<evidence type="ECO:0000256" key="15">
    <source>
        <dbReference type="SAM" id="SignalP"/>
    </source>
</evidence>